<proteinExistence type="predicted"/>
<dbReference type="AlphaFoldDB" id="A0A2U1MT91"/>
<dbReference type="InterPro" id="IPR050221">
    <property type="entry name" value="26S_Proteasome_ATPase"/>
</dbReference>
<comment type="caution">
    <text evidence="4">The sequence shown here is derived from an EMBL/GenBank/DDBJ whole genome shotgun (WGS) entry which is preliminary data.</text>
</comment>
<dbReference type="OrthoDB" id="1690966at2759"/>
<evidence type="ECO:0000256" key="1">
    <source>
        <dbReference type="ARBA" id="ARBA00022741"/>
    </source>
</evidence>
<keyword evidence="5" id="KW-1185">Reference proteome</keyword>
<accession>A0A2U1MT91</accession>
<keyword evidence="1" id="KW-0547">Nucleotide-binding</keyword>
<dbReference type="GO" id="GO:0005524">
    <property type="term" value="F:ATP binding"/>
    <property type="evidence" value="ECO:0007669"/>
    <property type="project" value="UniProtKB-KW"/>
</dbReference>
<dbReference type="InterPro" id="IPR027417">
    <property type="entry name" value="P-loop_NTPase"/>
</dbReference>
<evidence type="ECO:0000313" key="4">
    <source>
        <dbReference type="EMBL" id="PWA64481.1"/>
    </source>
</evidence>
<sequence>MPPHCPVIAIGKFNITAFLRVDGSEVIKKYLGKGPKLVKELFRVVNSVSPSIVFIDEIDVVDT</sequence>
<dbReference type="Proteomes" id="UP000245207">
    <property type="component" value="Unassembled WGS sequence"/>
</dbReference>
<keyword evidence="4" id="KW-0378">Hydrolase</keyword>
<gene>
    <name evidence="4" type="ORF">CTI12_AA344000</name>
</gene>
<dbReference type="STRING" id="35608.A0A2U1MT91"/>
<evidence type="ECO:0000313" key="5">
    <source>
        <dbReference type="Proteomes" id="UP000245207"/>
    </source>
</evidence>
<dbReference type="GO" id="GO:0016887">
    <property type="term" value="F:ATP hydrolysis activity"/>
    <property type="evidence" value="ECO:0007669"/>
    <property type="project" value="InterPro"/>
</dbReference>
<dbReference type="SUPFAM" id="SSF52540">
    <property type="entry name" value="P-loop containing nucleoside triphosphate hydrolases"/>
    <property type="match status" value="1"/>
</dbReference>
<evidence type="ECO:0000256" key="2">
    <source>
        <dbReference type="ARBA" id="ARBA00022840"/>
    </source>
</evidence>
<dbReference type="Gene3D" id="3.40.50.300">
    <property type="entry name" value="P-loop containing nucleotide triphosphate hydrolases"/>
    <property type="match status" value="1"/>
</dbReference>
<dbReference type="InterPro" id="IPR003959">
    <property type="entry name" value="ATPase_AAA_core"/>
</dbReference>
<feature type="domain" description="ATPase AAA-type core" evidence="3">
    <location>
        <begin position="16"/>
        <end position="61"/>
    </location>
</feature>
<evidence type="ECO:0000259" key="3">
    <source>
        <dbReference type="Pfam" id="PF00004"/>
    </source>
</evidence>
<protein>
    <submittedName>
        <fullName evidence="4">ATPase, AAA-type, core, P-loop containing nucleoside triphosphate hydrolase</fullName>
    </submittedName>
</protein>
<name>A0A2U1MT91_ARTAN</name>
<dbReference type="PANTHER" id="PTHR23073">
    <property type="entry name" value="26S PROTEASOME REGULATORY SUBUNIT"/>
    <property type="match status" value="1"/>
</dbReference>
<organism evidence="4 5">
    <name type="scientific">Artemisia annua</name>
    <name type="common">Sweet wormwood</name>
    <dbReference type="NCBI Taxonomy" id="35608"/>
    <lineage>
        <taxon>Eukaryota</taxon>
        <taxon>Viridiplantae</taxon>
        <taxon>Streptophyta</taxon>
        <taxon>Embryophyta</taxon>
        <taxon>Tracheophyta</taxon>
        <taxon>Spermatophyta</taxon>
        <taxon>Magnoliopsida</taxon>
        <taxon>eudicotyledons</taxon>
        <taxon>Gunneridae</taxon>
        <taxon>Pentapetalae</taxon>
        <taxon>asterids</taxon>
        <taxon>campanulids</taxon>
        <taxon>Asterales</taxon>
        <taxon>Asteraceae</taxon>
        <taxon>Asteroideae</taxon>
        <taxon>Anthemideae</taxon>
        <taxon>Artemisiinae</taxon>
        <taxon>Artemisia</taxon>
    </lineage>
</organism>
<dbReference type="EMBL" id="PKPP01004412">
    <property type="protein sequence ID" value="PWA64481.1"/>
    <property type="molecule type" value="Genomic_DNA"/>
</dbReference>
<dbReference type="Pfam" id="PF00004">
    <property type="entry name" value="AAA"/>
    <property type="match status" value="1"/>
</dbReference>
<reference evidence="4 5" key="1">
    <citation type="journal article" date="2018" name="Mol. Plant">
        <title>The genome of Artemisia annua provides insight into the evolution of Asteraceae family and artemisinin biosynthesis.</title>
        <authorList>
            <person name="Shen Q."/>
            <person name="Zhang L."/>
            <person name="Liao Z."/>
            <person name="Wang S."/>
            <person name="Yan T."/>
            <person name="Shi P."/>
            <person name="Liu M."/>
            <person name="Fu X."/>
            <person name="Pan Q."/>
            <person name="Wang Y."/>
            <person name="Lv Z."/>
            <person name="Lu X."/>
            <person name="Zhang F."/>
            <person name="Jiang W."/>
            <person name="Ma Y."/>
            <person name="Chen M."/>
            <person name="Hao X."/>
            <person name="Li L."/>
            <person name="Tang Y."/>
            <person name="Lv G."/>
            <person name="Zhou Y."/>
            <person name="Sun X."/>
            <person name="Brodelius P.E."/>
            <person name="Rose J.K.C."/>
            <person name="Tang K."/>
        </authorList>
    </citation>
    <scope>NUCLEOTIDE SEQUENCE [LARGE SCALE GENOMIC DNA]</scope>
    <source>
        <strain evidence="5">cv. Huhao1</strain>
        <tissue evidence="4">Leaf</tissue>
    </source>
</reference>
<keyword evidence="2" id="KW-0067">ATP-binding</keyword>